<gene>
    <name evidence="1" type="ORF">IDJ76_16255</name>
</gene>
<dbReference type="GO" id="GO:0005975">
    <property type="term" value="P:carbohydrate metabolic process"/>
    <property type="evidence" value="ECO:0007669"/>
    <property type="project" value="InterPro"/>
</dbReference>
<dbReference type="EMBL" id="JACWMX010000007">
    <property type="protein sequence ID" value="MBD1394662.1"/>
    <property type="molecule type" value="Genomic_DNA"/>
</dbReference>
<proteinExistence type="predicted"/>
<reference evidence="1" key="1">
    <citation type="submission" date="2020-09" db="EMBL/GenBank/DDBJ databases">
        <title>Novel species of Mucilaginibacter isolated from a glacier on the Tibetan Plateau.</title>
        <authorList>
            <person name="Liu Q."/>
            <person name="Xin Y.-H."/>
        </authorList>
    </citation>
    <scope>NUCLEOTIDE SEQUENCE</scope>
    <source>
        <strain evidence="1">ZB1P21</strain>
    </source>
</reference>
<comment type="caution">
    <text evidence="1">The sequence shown here is derived from an EMBL/GenBank/DDBJ whole genome shotgun (WGS) entry which is preliminary data.</text>
</comment>
<dbReference type="Proteomes" id="UP000619078">
    <property type="component" value="Unassembled WGS sequence"/>
</dbReference>
<evidence type="ECO:0000313" key="1">
    <source>
        <dbReference type="EMBL" id="MBD1394662.1"/>
    </source>
</evidence>
<name>A0A926S383_9SPHI</name>
<keyword evidence="2" id="KW-1185">Reference proteome</keyword>
<evidence type="ECO:0000313" key="2">
    <source>
        <dbReference type="Proteomes" id="UP000619078"/>
    </source>
</evidence>
<dbReference type="RefSeq" id="WP_191164484.1">
    <property type="nucleotide sequence ID" value="NZ_JACWMX010000007.1"/>
</dbReference>
<dbReference type="AlphaFoldDB" id="A0A926S383"/>
<accession>A0A926S383</accession>
<organism evidence="1 2">
    <name type="scientific">Mucilaginibacter glaciei</name>
    <dbReference type="NCBI Taxonomy" id="2772109"/>
    <lineage>
        <taxon>Bacteria</taxon>
        <taxon>Pseudomonadati</taxon>
        <taxon>Bacteroidota</taxon>
        <taxon>Sphingobacteriia</taxon>
        <taxon>Sphingobacteriales</taxon>
        <taxon>Sphingobacteriaceae</taxon>
        <taxon>Mucilaginibacter</taxon>
    </lineage>
</organism>
<protein>
    <submittedName>
        <fullName evidence="1">Uncharacterized protein</fullName>
    </submittedName>
</protein>
<dbReference type="SUPFAM" id="SSF48208">
    <property type="entry name" value="Six-hairpin glycosidases"/>
    <property type="match status" value="1"/>
</dbReference>
<sequence length="732" mass="82390">MNALSPWAIAACNTFANLSLPCLYNRQVGTYMYTVYCSDDSLWISVERPKQGRIAFRAAYSPGGGLKIKRKSETDNGVTIRLSSVVGSFKVDISFPDDGLLRYTTSLNPESDLFIPFWPRDIIIPGSNELTDTEGDVLLSQVGTRSGVIYFNNTKPKSGSVLYLQNLTALADYNQQTETSAGDTVGGQWPELGFALPPAIDKPLAAGKEVIISDAIVVLNDVIADKEAAVTEQYLNMLAQAYMQLPKPDTIYQNWPDALEKGLHDLVESSGCWSQINGHEYFNAYVSDYATPPEIMVQLAVLLPLTDYEEWSGNKVDITDGTKEALSTFYDEKLGTIMRWLPAVANTLEGEEEQKEPMVMDSWYLHHPLLNLSRLALKGDVVAKELFLNSLEFAIKVARHFDYEWPVFYKMDTLEVVKAETQPGKGGEKDVPGLYAHIMLQAYELTGKKRFLQEAEKSAKKLQGLGFDLFYQANNTAFSAGALLRLHKITGKKLYLELSYLCLAGIFKNVRLWDCNYGYGKNFPSFFCLFPLNDAPYTAVYEEQEVFCAIHDYLKHAEGIEILPSVSLLLAEYVKYLVNRAIYYYPTMLPKDMLSGEVKMGEVDPNLWIALEDLHDGWEQSGQVGQEVYGAGNAFGILPRHYLRIPDKNFMIYVDYPTSHFTYRKGAPVTFNTLGDERLTTKLMVVKMDKHKLPKFTVSISNSKELLKGEETKEGHLHYVVSGNQKIRISWE</sequence>
<dbReference type="InterPro" id="IPR008928">
    <property type="entry name" value="6-hairpin_glycosidase_sf"/>
</dbReference>